<feature type="active site" evidence="3">
    <location>
        <position position="367"/>
    </location>
</feature>
<reference evidence="5 6" key="1">
    <citation type="submission" date="2019-09" db="EMBL/GenBank/DDBJ databases">
        <title>Bird 10,000 Genomes (B10K) Project - Family phase.</title>
        <authorList>
            <person name="Zhang G."/>
        </authorList>
    </citation>
    <scope>NUCLEOTIDE SEQUENCE [LARGE SCALE GENOMIC DNA]</scope>
    <source>
        <strain evidence="5">B10K-DU-001-37</strain>
        <tissue evidence="5">Muscle</tissue>
    </source>
</reference>
<evidence type="ECO:0000259" key="4">
    <source>
        <dbReference type="Pfam" id="PF07859"/>
    </source>
</evidence>
<dbReference type="Gene3D" id="3.40.50.1820">
    <property type="entry name" value="alpha/beta hydrolase"/>
    <property type="match status" value="1"/>
</dbReference>
<dbReference type="InterPro" id="IPR029058">
    <property type="entry name" value="AB_hydrolase_fold"/>
</dbReference>
<proteinExistence type="inferred from homology"/>
<dbReference type="InterPro" id="IPR013094">
    <property type="entry name" value="AB_hydrolase_3"/>
</dbReference>
<evidence type="ECO:0000313" key="6">
    <source>
        <dbReference type="Proteomes" id="UP000537779"/>
    </source>
</evidence>
<keyword evidence="2" id="KW-0378">Hydrolase</keyword>
<sequence length="397" mass="45038">ISPVLIPAVFLMGVLYDFFNSELPPGIDQPLKLRFFHALMISAMIGGKVLQKVGICNDLTVLRILLDGIPPWRDSKLLIKDLKVDEVPLRIYQPKSPPTGKRRGILYFHGGAGTFGSIRAFERICRYLAKKCNSVVVSVGYRLAPEHPYPGQYFDCLNATLYFMRNLEQYHVDPALIIISGDSCGANFATVICQILLNSRDLPKVRAQVLLYPGLQGLDFQLPSYQQNAWVPVLFRRLVLYFCFRYLNKEPTVLKDVLQNCHVCESMRCKYKKWVSADLIPDEFKVRGYVPPTPASYKPEVHEAVKEILALTFSPLLAEDSVICQLPETYIVTCEFDVLRDDGLLYKKRLEDNGVQVTWYHSESGFHGIIAFFGYGIFSFLSGKKIVDSVVNYINSL</sequence>
<feature type="non-terminal residue" evidence="5">
    <location>
        <position position="1"/>
    </location>
</feature>
<accession>A0A7L0XK25</accession>
<dbReference type="AlphaFoldDB" id="A0A7L0XK25"/>
<dbReference type="PIRSF" id="PIRSF037251">
    <property type="entry name" value="Arylacetamide_deacetylase"/>
    <property type="match status" value="1"/>
</dbReference>
<dbReference type="GO" id="GO:0052689">
    <property type="term" value="F:carboxylic ester hydrolase activity"/>
    <property type="evidence" value="ECO:0007669"/>
    <property type="project" value="InterPro"/>
</dbReference>
<dbReference type="PANTHER" id="PTHR48081:SF32">
    <property type="entry name" value="ALPHA_BETA HYDROLASE FOLD-3 DOMAIN-CONTAINING PROTEIN"/>
    <property type="match status" value="1"/>
</dbReference>
<evidence type="ECO:0000313" key="5">
    <source>
        <dbReference type="EMBL" id="NXM03596.1"/>
    </source>
</evidence>
<organism evidence="5 6">
    <name type="scientific">Tyrannus savana</name>
    <name type="common">Fork-tailed flycatcher</name>
    <name type="synonym">Muscivora tyrannus</name>
    <dbReference type="NCBI Taxonomy" id="137541"/>
    <lineage>
        <taxon>Eukaryota</taxon>
        <taxon>Metazoa</taxon>
        <taxon>Chordata</taxon>
        <taxon>Craniata</taxon>
        <taxon>Vertebrata</taxon>
        <taxon>Euteleostomi</taxon>
        <taxon>Archelosauria</taxon>
        <taxon>Archosauria</taxon>
        <taxon>Dinosauria</taxon>
        <taxon>Saurischia</taxon>
        <taxon>Theropoda</taxon>
        <taxon>Coelurosauria</taxon>
        <taxon>Aves</taxon>
        <taxon>Neognathae</taxon>
        <taxon>Neoaves</taxon>
        <taxon>Telluraves</taxon>
        <taxon>Australaves</taxon>
        <taxon>Passeriformes</taxon>
        <taxon>Tyrannidae</taxon>
        <taxon>Tyrannus</taxon>
    </lineage>
</organism>
<comment type="similarity">
    <text evidence="1">Belongs to the 'GDXG' lipolytic enzyme family.</text>
</comment>
<dbReference type="EMBL" id="VXAW01007527">
    <property type="protein sequence ID" value="NXM03596.1"/>
    <property type="molecule type" value="Genomic_DNA"/>
</dbReference>
<dbReference type="Proteomes" id="UP000537779">
    <property type="component" value="Unassembled WGS sequence"/>
</dbReference>
<gene>
    <name evidence="5" type="primary">Aadacl4_1</name>
    <name evidence="5" type="ORF">TYRSAV_R05990</name>
</gene>
<dbReference type="PANTHER" id="PTHR48081">
    <property type="entry name" value="AB HYDROLASE SUPERFAMILY PROTEIN C4A8.06C"/>
    <property type="match status" value="1"/>
</dbReference>
<evidence type="ECO:0000256" key="3">
    <source>
        <dbReference type="PIRSR" id="PIRSR037251-1"/>
    </source>
</evidence>
<dbReference type="InterPro" id="IPR050300">
    <property type="entry name" value="GDXG_lipolytic_enzyme"/>
</dbReference>
<evidence type="ECO:0000256" key="2">
    <source>
        <dbReference type="ARBA" id="ARBA00022801"/>
    </source>
</evidence>
<comment type="caution">
    <text evidence="5">The sequence shown here is derived from an EMBL/GenBank/DDBJ whole genome shotgun (WGS) entry which is preliminary data.</text>
</comment>
<feature type="non-terminal residue" evidence="5">
    <location>
        <position position="397"/>
    </location>
</feature>
<protein>
    <submittedName>
        <fullName evidence="5">ADCL4 protein</fullName>
    </submittedName>
</protein>
<feature type="active site" evidence="3">
    <location>
        <position position="337"/>
    </location>
</feature>
<dbReference type="InterPro" id="IPR017157">
    <property type="entry name" value="Arylacetamide_deacetylase"/>
</dbReference>
<feature type="active site" evidence="3">
    <location>
        <position position="183"/>
    </location>
</feature>
<dbReference type="Pfam" id="PF07859">
    <property type="entry name" value="Abhydrolase_3"/>
    <property type="match status" value="2"/>
</dbReference>
<feature type="domain" description="Alpha/beta hydrolase fold-3" evidence="4">
    <location>
        <begin position="312"/>
        <end position="370"/>
    </location>
</feature>
<keyword evidence="6" id="KW-1185">Reference proteome</keyword>
<evidence type="ECO:0000256" key="1">
    <source>
        <dbReference type="ARBA" id="ARBA00010515"/>
    </source>
</evidence>
<feature type="domain" description="Alpha/beta hydrolase fold-3" evidence="4">
    <location>
        <begin position="105"/>
        <end position="249"/>
    </location>
</feature>
<name>A0A7L0XK25_TYRSA</name>
<dbReference type="GO" id="GO:0016020">
    <property type="term" value="C:membrane"/>
    <property type="evidence" value="ECO:0007669"/>
    <property type="project" value="InterPro"/>
</dbReference>
<dbReference type="SUPFAM" id="SSF53474">
    <property type="entry name" value="alpha/beta-Hydrolases"/>
    <property type="match status" value="1"/>
</dbReference>